<dbReference type="AlphaFoldDB" id="A0A210PTL5"/>
<keyword evidence="2" id="KW-1185">Reference proteome</keyword>
<name>A0A210PTL5_MIZYE</name>
<comment type="caution">
    <text evidence="1">The sequence shown here is derived from an EMBL/GenBank/DDBJ whole genome shotgun (WGS) entry which is preliminary data.</text>
</comment>
<sequence length="173" mass="20280">MPCVSNEERAFSVQDSIYLFKQQRNIVLAFEKAKESDQKEYLNAKRSTYEKLFLEEFKKWHIDDPYGIKLGQALIDYTEYEKNVVLTHDTIYFLVAMCPCLKLWPWLGKEIADGDHGIYTPWAKANFDPTYVGFEKVDKLIDEAEAMGQIDRNLALEVYNKCMNGEYQFFNSI</sequence>
<evidence type="ECO:0000313" key="2">
    <source>
        <dbReference type="Proteomes" id="UP000242188"/>
    </source>
</evidence>
<evidence type="ECO:0008006" key="3">
    <source>
        <dbReference type="Google" id="ProtNLM"/>
    </source>
</evidence>
<evidence type="ECO:0000313" key="1">
    <source>
        <dbReference type="EMBL" id="OWF39784.1"/>
    </source>
</evidence>
<dbReference type="EMBL" id="NEDP02005509">
    <property type="protein sequence ID" value="OWF39784.1"/>
    <property type="molecule type" value="Genomic_DNA"/>
</dbReference>
<reference evidence="1 2" key="1">
    <citation type="journal article" date="2017" name="Nat. Ecol. Evol.">
        <title>Scallop genome provides insights into evolution of bilaterian karyotype and development.</title>
        <authorList>
            <person name="Wang S."/>
            <person name="Zhang J."/>
            <person name="Jiao W."/>
            <person name="Li J."/>
            <person name="Xun X."/>
            <person name="Sun Y."/>
            <person name="Guo X."/>
            <person name="Huan P."/>
            <person name="Dong B."/>
            <person name="Zhang L."/>
            <person name="Hu X."/>
            <person name="Sun X."/>
            <person name="Wang J."/>
            <person name="Zhao C."/>
            <person name="Wang Y."/>
            <person name="Wang D."/>
            <person name="Huang X."/>
            <person name="Wang R."/>
            <person name="Lv J."/>
            <person name="Li Y."/>
            <person name="Zhang Z."/>
            <person name="Liu B."/>
            <person name="Lu W."/>
            <person name="Hui Y."/>
            <person name="Liang J."/>
            <person name="Zhou Z."/>
            <person name="Hou R."/>
            <person name="Li X."/>
            <person name="Liu Y."/>
            <person name="Li H."/>
            <person name="Ning X."/>
            <person name="Lin Y."/>
            <person name="Zhao L."/>
            <person name="Xing Q."/>
            <person name="Dou J."/>
            <person name="Li Y."/>
            <person name="Mao J."/>
            <person name="Guo H."/>
            <person name="Dou H."/>
            <person name="Li T."/>
            <person name="Mu C."/>
            <person name="Jiang W."/>
            <person name="Fu Q."/>
            <person name="Fu X."/>
            <person name="Miao Y."/>
            <person name="Liu J."/>
            <person name="Yu Q."/>
            <person name="Li R."/>
            <person name="Liao H."/>
            <person name="Li X."/>
            <person name="Kong Y."/>
            <person name="Jiang Z."/>
            <person name="Chourrout D."/>
            <person name="Li R."/>
            <person name="Bao Z."/>
        </authorList>
    </citation>
    <scope>NUCLEOTIDE SEQUENCE [LARGE SCALE GENOMIC DNA]</scope>
    <source>
        <strain evidence="1 2">PY_sf001</strain>
    </source>
</reference>
<organism evidence="1 2">
    <name type="scientific">Mizuhopecten yessoensis</name>
    <name type="common">Japanese scallop</name>
    <name type="synonym">Patinopecten yessoensis</name>
    <dbReference type="NCBI Taxonomy" id="6573"/>
    <lineage>
        <taxon>Eukaryota</taxon>
        <taxon>Metazoa</taxon>
        <taxon>Spiralia</taxon>
        <taxon>Lophotrochozoa</taxon>
        <taxon>Mollusca</taxon>
        <taxon>Bivalvia</taxon>
        <taxon>Autobranchia</taxon>
        <taxon>Pteriomorphia</taxon>
        <taxon>Pectinida</taxon>
        <taxon>Pectinoidea</taxon>
        <taxon>Pectinidae</taxon>
        <taxon>Mizuhopecten</taxon>
    </lineage>
</organism>
<dbReference type="CDD" id="cd19359">
    <property type="entry name" value="TenA_C_Bt3146-like"/>
    <property type="match status" value="1"/>
</dbReference>
<dbReference type="Gene3D" id="1.20.910.10">
    <property type="entry name" value="Heme oxygenase-like"/>
    <property type="match status" value="1"/>
</dbReference>
<protein>
    <recommendedName>
        <fullName evidence="3">Thiaminase-2/PQQC domain-containing protein</fullName>
    </recommendedName>
</protein>
<gene>
    <name evidence="1" type="ORF">KP79_PYT15419</name>
</gene>
<accession>A0A210PTL5</accession>
<dbReference type="OrthoDB" id="6062485at2759"/>
<dbReference type="SUPFAM" id="SSF48613">
    <property type="entry name" value="Heme oxygenase-like"/>
    <property type="match status" value="1"/>
</dbReference>
<dbReference type="Proteomes" id="UP000242188">
    <property type="component" value="Unassembled WGS sequence"/>
</dbReference>
<dbReference type="InterPro" id="IPR016084">
    <property type="entry name" value="Haem_Oase-like_multi-hlx"/>
</dbReference>
<proteinExistence type="predicted"/>